<feature type="transmembrane region" description="Helical" evidence="1">
    <location>
        <begin position="21"/>
        <end position="41"/>
    </location>
</feature>
<feature type="transmembrane region" description="Helical" evidence="1">
    <location>
        <begin position="220"/>
        <end position="237"/>
    </location>
</feature>
<proteinExistence type="predicted"/>
<name>A0AAE4I3J9_9ENTE</name>
<feature type="transmembrane region" description="Helical" evidence="1">
    <location>
        <begin position="249"/>
        <end position="269"/>
    </location>
</feature>
<keyword evidence="1" id="KW-1133">Transmembrane helix</keyword>
<sequence length="478" mass="55566">MIFLCSIGCALFFIGNMNNNYTMQVWGLMCIWINNMLFSLYSFRKRIIFLFFNITMFTLLISRPFIAVIRNSNFWYFSPQDIAFSLNGVFISLLFLFLGSIFASEITKKEFMKSNIINDSIKDKTFLQIFSFLFYIISISCTFLLNMEKFLYVKSTSYLDFHANFTSNMPFFIKGFSLFSTFAMCCLLATFPSKRKSIAILSMYIFSNIPTFLMGSRNSFVLSVIFSIVYFIMRSFYDTKNNWVGKKEGILIGVLIPPGLIALGAMNYLRADEAVAPKGIFSLIVDFFYKQGTSFDTLSIGHKFMDRLPFSDIKLYTFGPYLDIFKYGVISQKLFGMRSMNEGNNYYRGMASYQFANNLDYVSRFKEFFQGNGFGSSFILETYIDFGYVGVAFFSFIFGMLSILFLCYFRKNKPILSTIILVSLISFFFLPRDAALRWSVFILKPSFWITIFICWTGAFLLEKLKEEKIVRWLITKFS</sequence>
<feature type="transmembrane region" description="Helical" evidence="1">
    <location>
        <begin position="386"/>
        <end position="408"/>
    </location>
</feature>
<feature type="transmembrane region" description="Helical" evidence="1">
    <location>
        <begin position="415"/>
        <end position="432"/>
    </location>
</feature>
<feature type="transmembrane region" description="Helical" evidence="1">
    <location>
        <begin position="171"/>
        <end position="191"/>
    </location>
</feature>
<evidence type="ECO:0000313" key="2">
    <source>
        <dbReference type="EMBL" id="MDT2737234.1"/>
    </source>
</evidence>
<feature type="transmembrane region" description="Helical" evidence="1">
    <location>
        <begin position="438"/>
        <end position="461"/>
    </location>
</feature>
<keyword evidence="1" id="KW-0472">Membrane</keyword>
<accession>A0AAE4I3J9</accession>
<dbReference type="Pfam" id="PF14296">
    <property type="entry name" value="O-ag_pol_Wzy"/>
    <property type="match status" value="1"/>
</dbReference>
<dbReference type="InterPro" id="IPR029468">
    <property type="entry name" value="O-ag_pol_Wzy"/>
</dbReference>
<dbReference type="NCBIfam" id="TIGR04370">
    <property type="entry name" value="glyco_rpt_poly"/>
    <property type="match status" value="1"/>
</dbReference>
<organism evidence="2 3">
    <name type="scientific">Enterococcus pseudoavium</name>
    <dbReference type="NCBI Taxonomy" id="44007"/>
    <lineage>
        <taxon>Bacteria</taxon>
        <taxon>Bacillati</taxon>
        <taxon>Bacillota</taxon>
        <taxon>Bacilli</taxon>
        <taxon>Lactobacillales</taxon>
        <taxon>Enterococcaceae</taxon>
        <taxon>Enterococcus</taxon>
    </lineage>
</organism>
<dbReference type="Proteomes" id="UP001180842">
    <property type="component" value="Unassembled WGS sequence"/>
</dbReference>
<comment type="caution">
    <text evidence="2">The sequence shown here is derived from an EMBL/GenBank/DDBJ whole genome shotgun (WGS) entry which is preliminary data.</text>
</comment>
<evidence type="ECO:0000313" key="3">
    <source>
        <dbReference type="Proteomes" id="UP001180842"/>
    </source>
</evidence>
<feature type="transmembrane region" description="Helical" evidence="1">
    <location>
        <begin position="48"/>
        <end position="70"/>
    </location>
</feature>
<gene>
    <name evidence="2" type="ORF">P7H00_08840</name>
</gene>
<dbReference type="EMBL" id="JARQAI010000011">
    <property type="protein sequence ID" value="MDT2737234.1"/>
    <property type="molecule type" value="Genomic_DNA"/>
</dbReference>
<feature type="transmembrane region" description="Helical" evidence="1">
    <location>
        <begin position="82"/>
        <end position="104"/>
    </location>
</feature>
<evidence type="ECO:0000256" key="1">
    <source>
        <dbReference type="SAM" id="Phobius"/>
    </source>
</evidence>
<protein>
    <submittedName>
        <fullName evidence="2">O-antigen polysaccharide polymerase Wzy family protein</fullName>
    </submittedName>
</protein>
<feature type="transmembrane region" description="Helical" evidence="1">
    <location>
        <begin position="198"/>
        <end position="214"/>
    </location>
</feature>
<keyword evidence="1" id="KW-0812">Transmembrane</keyword>
<feature type="transmembrane region" description="Helical" evidence="1">
    <location>
        <begin position="125"/>
        <end position="145"/>
    </location>
</feature>
<reference evidence="2" key="1">
    <citation type="submission" date="2023-03" db="EMBL/GenBank/DDBJ databases">
        <authorList>
            <person name="Shen W."/>
            <person name="Cai J."/>
        </authorList>
    </citation>
    <scope>NUCLEOTIDE SEQUENCE</scope>
    <source>
        <strain evidence="2">P69-2</strain>
    </source>
</reference>
<dbReference type="AlphaFoldDB" id="A0AAE4I3J9"/>